<evidence type="ECO:0000256" key="1">
    <source>
        <dbReference type="SAM" id="SignalP"/>
    </source>
</evidence>
<dbReference type="EMBL" id="LFYR01000981">
    <property type="protein sequence ID" value="KMZ66281.1"/>
    <property type="molecule type" value="Genomic_DNA"/>
</dbReference>
<evidence type="ECO:0000313" key="2">
    <source>
        <dbReference type="EMBL" id="KMZ66281.1"/>
    </source>
</evidence>
<dbReference type="OrthoDB" id="187139at2759"/>
<dbReference type="Gene3D" id="2.160.20.10">
    <property type="entry name" value="Single-stranded right-handed beta-helix, Pectin lyase-like"/>
    <property type="match status" value="1"/>
</dbReference>
<protein>
    <submittedName>
        <fullName evidence="2">Uncharacterized protein</fullName>
    </submittedName>
</protein>
<gene>
    <name evidence="2" type="ORF">ZOSMA_2G02930</name>
</gene>
<dbReference type="Proteomes" id="UP000036987">
    <property type="component" value="Unassembled WGS sequence"/>
</dbReference>
<accession>A0A0K9PBE6</accession>
<reference evidence="3" key="1">
    <citation type="journal article" date="2016" name="Nature">
        <title>The genome of the seagrass Zostera marina reveals angiosperm adaptation to the sea.</title>
        <authorList>
            <person name="Olsen J.L."/>
            <person name="Rouze P."/>
            <person name="Verhelst B."/>
            <person name="Lin Y.-C."/>
            <person name="Bayer T."/>
            <person name="Collen J."/>
            <person name="Dattolo E."/>
            <person name="De Paoli E."/>
            <person name="Dittami S."/>
            <person name="Maumus F."/>
            <person name="Michel G."/>
            <person name="Kersting A."/>
            <person name="Lauritano C."/>
            <person name="Lohaus R."/>
            <person name="Toepel M."/>
            <person name="Tonon T."/>
            <person name="Vanneste K."/>
            <person name="Amirebrahimi M."/>
            <person name="Brakel J."/>
            <person name="Bostroem C."/>
            <person name="Chovatia M."/>
            <person name="Grimwood J."/>
            <person name="Jenkins J.W."/>
            <person name="Jueterbock A."/>
            <person name="Mraz A."/>
            <person name="Stam W.T."/>
            <person name="Tice H."/>
            <person name="Bornberg-Bauer E."/>
            <person name="Green P.J."/>
            <person name="Pearson G.A."/>
            <person name="Procaccini G."/>
            <person name="Duarte C.M."/>
            <person name="Schmutz J."/>
            <person name="Reusch T.B.H."/>
            <person name="Van de Peer Y."/>
        </authorList>
    </citation>
    <scope>NUCLEOTIDE SEQUENCE [LARGE SCALE GENOMIC DNA]</scope>
    <source>
        <strain evidence="3">cv. Finnish</strain>
    </source>
</reference>
<proteinExistence type="predicted"/>
<evidence type="ECO:0000313" key="3">
    <source>
        <dbReference type="Proteomes" id="UP000036987"/>
    </source>
</evidence>
<feature type="signal peptide" evidence="1">
    <location>
        <begin position="1"/>
        <end position="16"/>
    </location>
</feature>
<dbReference type="SUPFAM" id="SSF51126">
    <property type="entry name" value="Pectin lyase-like"/>
    <property type="match status" value="1"/>
</dbReference>
<sequence>MFIYLFAFAGFRHVGAVRYFDVIDYGAKFDGVNDSSHAFMNAWKDACQNEGMAQVSVPLERISLVQCLSTDHPNEGLSLKMKE</sequence>
<organism evidence="2 3">
    <name type="scientific">Zostera marina</name>
    <name type="common">Eelgrass</name>
    <dbReference type="NCBI Taxonomy" id="29655"/>
    <lineage>
        <taxon>Eukaryota</taxon>
        <taxon>Viridiplantae</taxon>
        <taxon>Streptophyta</taxon>
        <taxon>Embryophyta</taxon>
        <taxon>Tracheophyta</taxon>
        <taxon>Spermatophyta</taxon>
        <taxon>Magnoliopsida</taxon>
        <taxon>Liliopsida</taxon>
        <taxon>Zosteraceae</taxon>
        <taxon>Zostera</taxon>
    </lineage>
</organism>
<dbReference type="InterPro" id="IPR011050">
    <property type="entry name" value="Pectin_lyase_fold/virulence"/>
</dbReference>
<dbReference type="InterPro" id="IPR012334">
    <property type="entry name" value="Pectin_lyas_fold"/>
</dbReference>
<feature type="chain" id="PRO_5005527759" evidence="1">
    <location>
        <begin position="17"/>
        <end position="83"/>
    </location>
</feature>
<comment type="caution">
    <text evidence="2">The sequence shown here is derived from an EMBL/GenBank/DDBJ whole genome shotgun (WGS) entry which is preliminary data.</text>
</comment>
<keyword evidence="1" id="KW-0732">Signal</keyword>
<dbReference type="AlphaFoldDB" id="A0A0K9PBE6"/>
<keyword evidence="3" id="KW-1185">Reference proteome</keyword>
<name>A0A0K9PBE6_ZOSMR</name>